<protein>
    <submittedName>
        <fullName evidence="2">Nuclear transport factor 2 family protein</fullName>
    </submittedName>
</protein>
<proteinExistence type="predicted"/>
<dbReference type="Proteomes" id="UP000669179">
    <property type="component" value="Unassembled WGS sequence"/>
</dbReference>
<dbReference type="Gene3D" id="3.10.450.50">
    <property type="match status" value="1"/>
</dbReference>
<accession>A0A939T331</accession>
<reference evidence="2" key="1">
    <citation type="submission" date="2021-03" db="EMBL/GenBank/DDBJ databases">
        <authorList>
            <person name="Kanchanasin P."/>
            <person name="Saeng-In P."/>
            <person name="Phongsopitanun W."/>
            <person name="Yuki M."/>
            <person name="Kudo T."/>
            <person name="Ohkuma M."/>
            <person name="Tanasupawat S."/>
        </authorList>
    </citation>
    <scope>NUCLEOTIDE SEQUENCE</scope>
    <source>
        <strain evidence="2">GKU 128</strain>
    </source>
</reference>
<sequence>MPDSPTEVFHRLVQGVANVRMNELPRLYAEDALVSHPFGPSKEPIKGRDGLRAHFASLPDLPIEMEVKDVVVHKTADPEVVIAEFAYEGRVTTTGRPLRIPNVFVLRVRDGEIVESRDYAHHVAFAEALGRLPELIAEYQARA</sequence>
<dbReference type="InterPro" id="IPR037401">
    <property type="entry name" value="SnoaL-like"/>
</dbReference>
<dbReference type="AlphaFoldDB" id="A0A939T331"/>
<dbReference type="RefSeq" id="WP_208255147.1">
    <property type="nucleotide sequence ID" value="NZ_JAGEOJ010000004.1"/>
</dbReference>
<feature type="domain" description="SnoaL-like" evidence="1">
    <location>
        <begin position="10"/>
        <end position="115"/>
    </location>
</feature>
<organism evidence="2 3">
    <name type="scientific">Actinomadura barringtoniae</name>
    <dbReference type="NCBI Taxonomy" id="1427535"/>
    <lineage>
        <taxon>Bacteria</taxon>
        <taxon>Bacillati</taxon>
        <taxon>Actinomycetota</taxon>
        <taxon>Actinomycetes</taxon>
        <taxon>Streptosporangiales</taxon>
        <taxon>Thermomonosporaceae</taxon>
        <taxon>Actinomadura</taxon>
    </lineage>
</organism>
<dbReference type="SUPFAM" id="SSF54427">
    <property type="entry name" value="NTF2-like"/>
    <property type="match status" value="1"/>
</dbReference>
<dbReference type="Pfam" id="PF12680">
    <property type="entry name" value="SnoaL_2"/>
    <property type="match status" value="1"/>
</dbReference>
<dbReference type="EMBL" id="JAGEOJ010000004">
    <property type="protein sequence ID" value="MBO2447503.1"/>
    <property type="molecule type" value="Genomic_DNA"/>
</dbReference>
<evidence type="ECO:0000259" key="1">
    <source>
        <dbReference type="Pfam" id="PF12680"/>
    </source>
</evidence>
<gene>
    <name evidence="2" type="ORF">J4573_10425</name>
</gene>
<evidence type="ECO:0000313" key="3">
    <source>
        <dbReference type="Proteomes" id="UP000669179"/>
    </source>
</evidence>
<name>A0A939T331_9ACTN</name>
<evidence type="ECO:0000313" key="2">
    <source>
        <dbReference type="EMBL" id="MBO2447503.1"/>
    </source>
</evidence>
<dbReference type="InterPro" id="IPR032710">
    <property type="entry name" value="NTF2-like_dom_sf"/>
</dbReference>
<comment type="caution">
    <text evidence="2">The sequence shown here is derived from an EMBL/GenBank/DDBJ whole genome shotgun (WGS) entry which is preliminary data.</text>
</comment>
<keyword evidence="3" id="KW-1185">Reference proteome</keyword>